<accession>A0A2T0MSQ6</accession>
<dbReference type="SMART" id="SM00290">
    <property type="entry name" value="ZnF_UBP"/>
    <property type="match status" value="1"/>
</dbReference>
<comment type="caution">
    <text evidence="2">The sequence shown here is derived from an EMBL/GenBank/DDBJ whole genome shotgun (WGS) entry which is preliminary data.</text>
</comment>
<sequence length="103" mass="11329">MALDAQGANTTDRAGLNGQAPRCEHIDQLPTVEPGLPECKECLALGRAWARLLVCLTCGWVACSDDARGGHSRTHYEETDHPVVATLASPSTWRWCYVHRRTV</sequence>
<dbReference type="GO" id="GO:0016787">
    <property type="term" value="F:hydrolase activity"/>
    <property type="evidence" value="ECO:0007669"/>
    <property type="project" value="UniProtKB-KW"/>
</dbReference>
<keyword evidence="3" id="KW-1185">Reference proteome</keyword>
<dbReference type="Proteomes" id="UP000238312">
    <property type="component" value="Unassembled WGS sequence"/>
</dbReference>
<dbReference type="RefSeq" id="WP_181307923.1">
    <property type="nucleotide sequence ID" value="NZ_PVNG01000014.1"/>
</dbReference>
<proteinExistence type="predicted"/>
<name>A0A2T0MSQ6_9ACTN</name>
<dbReference type="InterPro" id="IPR001607">
    <property type="entry name" value="Znf_UBP"/>
</dbReference>
<dbReference type="Gene3D" id="3.30.40.10">
    <property type="entry name" value="Zinc/RING finger domain, C3HC4 (zinc finger)"/>
    <property type="match status" value="1"/>
</dbReference>
<evidence type="ECO:0000313" key="2">
    <source>
        <dbReference type="EMBL" id="PRX61638.1"/>
    </source>
</evidence>
<gene>
    <name evidence="2" type="ORF">B0I32_1147</name>
</gene>
<dbReference type="AlphaFoldDB" id="A0A2T0MSQ6"/>
<organism evidence="2 3">
    <name type="scientific">Nonomuraea fuscirosea</name>
    <dbReference type="NCBI Taxonomy" id="1291556"/>
    <lineage>
        <taxon>Bacteria</taxon>
        <taxon>Bacillati</taxon>
        <taxon>Actinomycetota</taxon>
        <taxon>Actinomycetes</taxon>
        <taxon>Streptosporangiales</taxon>
        <taxon>Streptosporangiaceae</taxon>
        <taxon>Nonomuraea</taxon>
    </lineage>
</organism>
<feature type="domain" description="UBP-type" evidence="1">
    <location>
        <begin position="21"/>
        <end position="103"/>
    </location>
</feature>
<dbReference type="PROSITE" id="PS50271">
    <property type="entry name" value="ZF_UBP"/>
    <property type="match status" value="1"/>
</dbReference>
<protein>
    <submittedName>
        <fullName evidence="2">Ubiquitin-hydrolase Zn-finger-containing protein</fullName>
    </submittedName>
</protein>
<dbReference type="InterPro" id="IPR013083">
    <property type="entry name" value="Znf_RING/FYVE/PHD"/>
</dbReference>
<dbReference type="GO" id="GO:0008270">
    <property type="term" value="F:zinc ion binding"/>
    <property type="evidence" value="ECO:0007669"/>
    <property type="project" value="InterPro"/>
</dbReference>
<keyword evidence="2" id="KW-0378">Hydrolase</keyword>
<evidence type="ECO:0000313" key="3">
    <source>
        <dbReference type="Proteomes" id="UP000238312"/>
    </source>
</evidence>
<dbReference type="Pfam" id="PF02148">
    <property type="entry name" value="zf-UBP"/>
    <property type="match status" value="1"/>
</dbReference>
<reference evidence="2 3" key="1">
    <citation type="submission" date="2018-03" db="EMBL/GenBank/DDBJ databases">
        <title>Genomic Encyclopedia of Type Strains, Phase III (KMG-III): the genomes of soil and plant-associated and newly described type strains.</title>
        <authorList>
            <person name="Whitman W."/>
        </authorList>
    </citation>
    <scope>NUCLEOTIDE SEQUENCE [LARGE SCALE GENOMIC DNA]</scope>
    <source>
        <strain evidence="2 3">CGMCC 4.7104</strain>
    </source>
</reference>
<dbReference type="SUPFAM" id="SSF57850">
    <property type="entry name" value="RING/U-box"/>
    <property type="match status" value="1"/>
</dbReference>
<dbReference type="EMBL" id="PVNG01000014">
    <property type="protein sequence ID" value="PRX61638.1"/>
    <property type="molecule type" value="Genomic_DNA"/>
</dbReference>
<evidence type="ECO:0000259" key="1">
    <source>
        <dbReference type="PROSITE" id="PS50271"/>
    </source>
</evidence>